<keyword evidence="3" id="KW-1185">Reference proteome</keyword>
<protein>
    <submittedName>
        <fullName evidence="2">Uncharacterized protein</fullName>
    </submittedName>
</protein>
<organism evidence="2 3">
    <name type="scientific">Vitis vinifera</name>
    <name type="common">Grape</name>
    <dbReference type="NCBI Taxonomy" id="29760"/>
    <lineage>
        <taxon>Eukaryota</taxon>
        <taxon>Viridiplantae</taxon>
        <taxon>Streptophyta</taxon>
        <taxon>Embryophyta</taxon>
        <taxon>Tracheophyta</taxon>
        <taxon>Spermatophyta</taxon>
        <taxon>Magnoliopsida</taxon>
        <taxon>eudicotyledons</taxon>
        <taxon>Gunneridae</taxon>
        <taxon>Pentapetalae</taxon>
        <taxon>rosids</taxon>
        <taxon>Vitales</taxon>
        <taxon>Vitaceae</taxon>
        <taxon>Viteae</taxon>
        <taxon>Vitis</taxon>
    </lineage>
</organism>
<sequence length="116" mass="12512">MHTPLVDAMLALRECPDSKDIFGVLSYPSPAGRRSGDPRGSSTTSSTPCSDQGCGLRSQSSNAGCSSQWQADIHLDLKVNGEKALVLYNVSIIQYYETQCCSKLAARHYLMPKKGG</sequence>
<accession>A0ABY9DU58</accession>
<feature type="region of interest" description="Disordered" evidence="1">
    <location>
        <begin position="28"/>
        <end position="64"/>
    </location>
</feature>
<gene>
    <name evidence="2" type="ORF">VitviT2T_028620</name>
</gene>
<dbReference type="Proteomes" id="UP001227230">
    <property type="component" value="Chromosome 18"/>
</dbReference>
<name>A0ABY9DU58_VITVI</name>
<reference evidence="2 3" key="1">
    <citation type="journal article" date="2023" name="Hortic Res">
        <title>The complete reference genome for grapevine (Vitis vinifera L.) genetics and breeding.</title>
        <authorList>
            <person name="Shi X."/>
            <person name="Cao S."/>
            <person name="Wang X."/>
            <person name="Huang S."/>
            <person name="Wang Y."/>
            <person name="Liu Z."/>
            <person name="Liu W."/>
            <person name="Leng X."/>
            <person name="Peng Y."/>
            <person name="Wang N."/>
            <person name="Wang Y."/>
            <person name="Ma Z."/>
            <person name="Xu X."/>
            <person name="Zhang F."/>
            <person name="Xue H."/>
            <person name="Zhong H."/>
            <person name="Wang Y."/>
            <person name="Zhang K."/>
            <person name="Velt A."/>
            <person name="Avia K."/>
            <person name="Holtgrawe D."/>
            <person name="Grimplet J."/>
            <person name="Matus J.T."/>
            <person name="Ware D."/>
            <person name="Wu X."/>
            <person name="Wang H."/>
            <person name="Liu C."/>
            <person name="Fang Y."/>
            <person name="Rustenholz C."/>
            <person name="Cheng Z."/>
            <person name="Xiao H."/>
            <person name="Zhou Y."/>
        </authorList>
    </citation>
    <scope>NUCLEOTIDE SEQUENCE [LARGE SCALE GENOMIC DNA]</scope>
    <source>
        <strain evidence="3">cv. Pinot noir / PN40024</strain>
        <tissue evidence="2">Leaf</tissue>
    </source>
</reference>
<dbReference type="EMBL" id="CP126665">
    <property type="protein sequence ID" value="WKA11088.1"/>
    <property type="molecule type" value="Genomic_DNA"/>
</dbReference>
<feature type="compositionally biased region" description="Polar residues" evidence="1">
    <location>
        <begin position="40"/>
        <end position="50"/>
    </location>
</feature>
<evidence type="ECO:0000313" key="3">
    <source>
        <dbReference type="Proteomes" id="UP001227230"/>
    </source>
</evidence>
<proteinExistence type="predicted"/>
<evidence type="ECO:0000256" key="1">
    <source>
        <dbReference type="SAM" id="MobiDB-lite"/>
    </source>
</evidence>
<evidence type="ECO:0000313" key="2">
    <source>
        <dbReference type="EMBL" id="WKA11088.1"/>
    </source>
</evidence>